<dbReference type="InterPro" id="IPR035595">
    <property type="entry name" value="UDP_glycos_trans_CS"/>
</dbReference>
<evidence type="ECO:0000313" key="6">
    <source>
        <dbReference type="EMBL" id="KAF5892311.1"/>
    </source>
</evidence>
<sequence>MPARCSLQGIESETMFLHWILLFTALMWTQTSFTSAGKILVYPAEGSRWLNMNIILRELHKRGHDLTVVRSSMSLQIPEHAPHYRSLTIQVSQAIDLDTPELTVSLLKKATESRKNKWSVISLIAHYQTLFAFIEQSSRVSGEMLRTILEDKTLIKKLHNAKFDMIFTETLLGSGIVLGSYLGLPVVLNTRWVMNREAHFAVAPSPLSYIPTFGSELSDKMTFTDRMKNVLHDAISQYTYHMYIKPAYQDVIGKFIDPNTDVLSLMQGADLWLMRVDFVFEFPRPTMPNVVYIGGFQCRPSSPLPDELEMFMQSSGEHGVIVMSFGTRLKGLEHDLSEIFASAFARLPQKVVWRHAGPKPSTVRNNTLLLDWIPQNDLLGHPKTKLFITHGGTNGIYEAIHHGVPMLAIPLMLDQFENTVRLKAKGIAEVLELADLNVHTLTESVKNVLDENQPYKENMRKISSLYHDTPIKPMDSAIFWLEFVMRHKGAAHLRTESYKMPWFAYYNVDIVAFILSVFMISFLIFALSCKRLFKALQGKRKVKQ</sequence>
<comment type="similarity">
    <text evidence="1 4">Belongs to the UDP-glycosyltransferase family.</text>
</comment>
<evidence type="ECO:0000313" key="7">
    <source>
        <dbReference type="Proteomes" id="UP000727407"/>
    </source>
</evidence>
<comment type="caution">
    <text evidence="6">The sequence shown here is derived from an EMBL/GenBank/DDBJ whole genome shotgun (WGS) entry which is preliminary data.</text>
</comment>
<dbReference type="CDD" id="cd03784">
    <property type="entry name" value="GT1_Gtf-like"/>
    <property type="match status" value="1"/>
</dbReference>
<feature type="transmembrane region" description="Helical" evidence="5">
    <location>
        <begin position="510"/>
        <end position="533"/>
    </location>
</feature>
<dbReference type="InterPro" id="IPR002213">
    <property type="entry name" value="UDP_glucos_trans"/>
</dbReference>
<evidence type="ECO:0000256" key="4">
    <source>
        <dbReference type="RuleBase" id="RU003718"/>
    </source>
</evidence>
<keyword evidence="5" id="KW-0812">Transmembrane</keyword>
<keyword evidence="5" id="KW-1133">Transmembrane helix</keyword>
<dbReference type="SUPFAM" id="SSF53756">
    <property type="entry name" value="UDP-Glycosyltransferase/glycogen phosphorylase"/>
    <property type="match status" value="1"/>
</dbReference>
<name>A0A8J4TUW7_CLAMG</name>
<dbReference type="GO" id="GO:0008194">
    <property type="term" value="F:UDP-glycosyltransferase activity"/>
    <property type="evidence" value="ECO:0007669"/>
    <property type="project" value="InterPro"/>
</dbReference>
<gene>
    <name evidence="6" type="primary">ugt5e1</name>
    <name evidence="6" type="ORF">DAT39_017996</name>
</gene>
<dbReference type="PANTHER" id="PTHR48043:SF120">
    <property type="entry name" value="UDP GLUCURONOSYLTRANSFERASE 5 FAMILY, POLYPEPTIDE E1 ISOFORM X1"/>
    <property type="match status" value="1"/>
</dbReference>
<dbReference type="EMBL" id="QNUK01000512">
    <property type="protein sequence ID" value="KAF5892311.1"/>
    <property type="molecule type" value="Genomic_DNA"/>
</dbReference>
<organism evidence="6 7">
    <name type="scientific">Clarias magur</name>
    <name type="common">Asian catfish</name>
    <name type="synonym">Macropteronotus magur</name>
    <dbReference type="NCBI Taxonomy" id="1594786"/>
    <lineage>
        <taxon>Eukaryota</taxon>
        <taxon>Metazoa</taxon>
        <taxon>Chordata</taxon>
        <taxon>Craniata</taxon>
        <taxon>Vertebrata</taxon>
        <taxon>Euteleostomi</taxon>
        <taxon>Actinopterygii</taxon>
        <taxon>Neopterygii</taxon>
        <taxon>Teleostei</taxon>
        <taxon>Ostariophysi</taxon>
        <taxon>Siluriformes</taxon>
        <taxon>Clariidae</taxon>
        <taxon>Clarias</taxon>
    </lineage>
</organism>
<accession>A0A8J4TUW7</accession>
<protein>
    <submittedName>
        <fullName evidence="6">UDP-glucuronosyltransferase 2A1-like isoform X1</fullName>
    </submittedName>
</protein>
<evidence type="ECO:0000256" key="5">
    <source>
        <dbReference type="SAM" id="Phobius"/>
    </source>
</evidence>
<dbReference type="PANTHER" id="PTHR48043">
    <property type="entry name" value="EG:EG0003.4 PROTEIN-RELATED"/>
    <property type="match status" value="1"/>
</dbReference>
<dbReference type="AlphaFoldDB" id="A0A8J4TUW7"/>
<keyword evidence="7" id="KW-1185">Reference proteome</keyword>
<reference evidence="6" key="1">
    <citation type="submission" date="2020-07" db="EMBL/GenBank/DDBJ databases">
        <title>Clarias magur genome sequencing, assembly and annotation.</title>
        <authorList>
            <person name="Kushwaha B."/>
            <person name="Kumar R."/>
            <person name="Das P."/>
            <person name="Joshi C.G."/>
            <person name="Kumar D."/>
            <person name="Nagpure N.S."/>
            <person name="Pandey M."/>
            <person name="Agarwal S."/>
            <person name="Srivastava S."/>
            <person name="Singh M."/>
            <person name="Sahoo L."/>
            <person name="Jayasankar P."/>
            <person name="Meher P.K."/>
            <person name="Koringa P.G."/>
            <person name="Iquebal M.A."/>
            <person name="Das S.P."/>
            <person name="Bit A."/>
            <person name="Patnaik S."/>
            <person name="Patel N."/>
            <person name="Shah T.M."/>
            <person name="Hinsu A."/>
            <person name="Jena J.K."/>
        </authorList>
    </citation>
    <scope>NUCLEOTIDE SEQUENCE</scope>
    <source>
        <strain evidence="6">CIFAMagur01</strain>
        <tissue evidence="6">Testis</tissue>
    </source>
</reference>
<dbReference type="FunFam" id="3.40.50.2000:FF:000021">
    <property type="entry name" value="UDP-glucuronosyltransferase"/>
    <property type="match status" value="1"/>
</dbReference>
<dbReference type="Gene3D" id="3.40.50.2000">
    <property type="entry name" value="Glycogen Phosphorylase B"/>
    <property type="match status" value="1"/>
</dbReference>
<keyword evidence="3 4" id="KW-0808">Transferase</keyword>
<keyword evidence="2 4" id="KW-0328">Glycosyltransferase</keyword>
<keyword evidence="5" id="KW-0472">Membrane</keyword>
<dbReference type="OrthoDB" id="5835829at2759"/>
<dbReference type="Pfam" id="PF00201">
    <property type="entry name" value="UDPGT"/>
    <property type="match status" value="1"/>
</dbReference>
<proteinExistence type="inferred from homology"/>
<dbReference type="InterPro" id="IPR050271">
    <property type="entry name" value="UDP-glycosyltransferase"/>
</dbReference>
<feature type="non-terminal residue" evidence="6">
    <location>
        <position position="1"/>
    </location>
</feature>
<dbReference type="Proteomes" id="UP000727407">
    <property type="component" value="Unassembled WGS sequence"/>
</dbReference>
<evidence type="ECO:0000256" key="1">
    <source>
        <dbReference type="ARBA" id="ARBA00009995"/>
    </source>
</evidence>
<dbReference type="PROSITE" id="PS00375">
    <property type="entry name" value="UDPGT"/>
    <property type="match status" value="1"/>
</dbReference>
<evidence type="ECO:0000256" key="2">
    <source>
        <dbReference type="ARBA" id="ARBA00022676"/>
    </source>
</evidence>
<evidence type="ECO:0000256" key="3">
    <source>
        <dbReference type="ARBA" id="ARBA00022679"/>
    </source>
</evidence>